<keyword evidence="3" id="KW-1185">Reference proteome</keyword>
<reference evidence="2" key="2">
    <citation type="submission" date="2017-05" db="EMBL/GenBank/DDBJ databases">
        <authorList>
            <consortium name="The Broad Institute Genomics Platform"/>
            <consortium name="The Broad Institute Genomic Center for Infectious Diseases"/>
            <person name="Earl A."/>
            <person name="Manson A."/>
            <person name="Schwartman J."/>
            <person name="Gilmore M."/>
            <person name="Abouelleil A."/>
            <person name="Cao P."/>
            <person name="Chapman S."/>
            <person name="Cusick C."/>
            <person name="Shea T."/>
            <person name="Young S."/>
            <person name="Neafsey D."/>
            <person name="Nusbaum C."/>
            <person name="Birren B."/>
        </authorList>
    </citation>
    <scope>NUCLEOTIDE SEQUENCE</scope>
    <source>
        <strain evidence="2">9E7_DIV0242</strain>
    </source>
</reference>
<proteinExistence type="predicted"/>
<accession>A0A242K7N2</accession>
<dbReference type="Proteomes" id="UP000195141">
    <property type="component" value="Chromosome"/>
</dbReference>
<gene>
    <name evidence="1" type="ORF">A5888_001921</name>
    <name evidence="2" type="ORF">A5888_003794</name>
</gene>
<organism evidence="1">
    <name type="scientific">Candidatus Enterococcus clewellii</name>
    <dbReference type="NCBI Taxonomy" id="1834193"/>
    <lineage>
        <taxon>Bacteria</taxon>
        <taxon>Bacillati</taxon>
        <taxon>Bacillota</taxon>
        <taxon>Bacilli</taxon>
        <taxon>Lactobacillales</taxon>
        <taxon>Enterococcaceae</taxon>
        <taxon>Enterococcus</taxon>
    </lineage>
</organism>
<name>A0A242K7N2_9ENTE</name>
<dbReference type="InterPro" id="IPR045751">
    <property type="entry name" value="DUF6179"/>
</dbReference>
<reference evidence="1" key="1">
    <citation type="submission" date="2017-05" db="EMBL/GenBank/DDBJ databases">
        <title>The Genome Sequence of Enterococcus sp. 9E7_DIV0242.</title>
        <authorList>
            <consortium name="The Broad Institute Genomics Platform"/>
            <consortium name="The Broad Institute Genomic Center for Infectious Diseases"/>
            <person name="Earl A."/>
            <person name="Manson A."/>
            <person name="Schwartman J."/>
            <person name="Gilmore M."/>
            <person name="Abouelleil A."/>
            <person name="Cao P."/>
            <person name="Chapman S."/>
            <person name="Cusick C."/>
            <person name="Shea T."/>
            <person name="Young S."/>
            <person name="Neafsey D."/>
            <person name="Nusbaum C."/>
            <person name="Birren B."/>
        </authorList>
    </citation>
    <scope>NUCLEOTIDE SEQUENCE [LARGE SCALE GENOMIC DNA]</scope>
    <source>
        <strain evidence="1">9E7_DIV0242</strain>
    </source>
</reference>
<reference evidence="2" key="3">
    <citation type="submission" date="2024-03" db="EMBL/GenBank/DDBJ databases">
        <title>The Genome Sequence of Enterococcus sp. DIV0242b.</title>
        <authorList>
            <consortium name="The Broad Institute Genomics Platform"/>
            <consortium name="The Broad Institute Microbial Omics Core"/>
            <consortium name="The Broad Institute Genomic Center for Infectious Diseases"/>
            <person name="Earl A."/>
            <person name="Manson A."/>
            <person name="Gilmore M."/>
            <person name="Schwartman J."/>
            <person name="Shea T."/>
            <person name="Abouelleil A."/>
            <person name="Cao P."/>
            <person name="Chapman S."/>
            <person name="Cusick C."/>
            <person name="Young S."/>
            <person name="Neafsey D."/>
            <person name="Nusbaum C."/>
            <person name="Birren B."/>
        </authorList>
    </citation>
    <scope>NUCLEOTIDE SEQUENCE</scope>
    <source>
        <strain evidence="2">9E7_DIV0242</strain>
    </source>
</reference>
<evidence type="ECO:0000313" key="3">
    <source>
        <dbReference type="Proteomes" id="UP000195141"/>
    </source>
</evidence>
<evidence type="ECO:0000313" key="2">
    <source>
        <dbReference type="EMBL" id="WYJ92021.1"/>
    </source>
</evidence>
<dbReference type="Pfam" id="PF19677">
    <property type="entry name" value="DUF6179"/>
    <property type="match status" value="1"/>
</dbReference>
<evidence type="ECO:0000313" key="1">
    <source>
        <dbReference type="EMBL" id="OTP15707.1"/>
    </source>
</evidence>
<sequence length="415" mass="48683">MTELTTRLERNDILILLRKKMLEKMSGTTTMPIDEAENLLQSILYVLAHAERIGKDASSVFEKFEQGKQAIKQQLAHAADVYHLVLKTNNQLPIDSYQNLLKDFSDFFTSYDLDYAAHQTGPLWIDYQLAFSVDDQQLKGVDFVSVYLENLLYENLFCQCFPKHVLKEMFDVYGKQLQMDYRTDINNIYDRVLFQVFGRWLTGRKQSDSLLLTETDFQSLEIMFEYQEEGQIGEAFKKLLVELRLPEAAYYWHTFQLFFDRVNEAGSEANRRALFIFERPVTTVFLVNEGMLATDFSAVSISAEHMNGEEKIKLLMNNFQSIYDYLDFFELGVLEDNEYFLLFNCLGSEMLAVFIKFALRDLREESGNLEVFSQQFVEERWKQLLQSYLRSTDKKVRAVLDSYLKKLELPPVDFR</sequence>
<protein>
    <submittedName>
        <fullName evidence="1">Uncharacterized protein</fullName>
    </submittedName>
</protein>
<dbReference type="EMBL" id="NGMM01000003">
    <property type="protein sequence ID" value="OTP15707.1"/>
    <property type="molecule type" value="Genomic_DNA"/>
</dbReference>
<dbReference type="EMBL" id="CP147247">
    <property type="protein sequence ID" value="WYJ92021.1"/>
    <property type="molecule type" value="Genomic_DNA"/>
</dbReference>
<dbReference type="RefSeq" id="WP_086349001.1">
    <property type="nucleotide sequence ID" value="NZ_CP147247.1"/>
</dbReference>
<dbReference type="OrthoDB" id="2185913at2"/>
<dbReference type="AlphaFoldDB" id="A0A242K7N2"/>